<evidence type="ECO:0000256" key="12">
    <source>
        <dbReference type="ARBA" id="ARBA00022801"/>
    </source>
</evidence>
<comment type="catalytic activity">
    <reaction evidence="24">
        <text>alpha-NAD(+) + H2O = ADP-D-ribose + nicotinamide + H(+)</text>
        <dbReference type="Rhea" id="RHEA:68792"/>
        <dbReference type="ChEBI" id="CHEBI:15377"/>
        <dbReference type="ChEBI" id="CHEBI:15378"/>
        <dbReference type="ChEBI" id="CHEBI:17154"/>
        <dbReference type="ChEBI" id="CHEBI:57967"/>
        <dbReference type="ChEBI" id="CHEBI:77017"/>
    </reaction>
</comment>
<keyword evidence="15" id="KW-0234">DNA repair</keyword>
<keyword evidence="11" id="KW-0227">DNA damage</keyword>
<comment type="subunit">
    <text evidence="6">Monomer.</text>
</comment>
<dbReference type="GO" id="GO:0005759">
    <property type="term" value="C:mitochondrial matrix"/>
    <property type="evidence" value="ECO:0007669"/>
    <property type="project" value="UniProtKB-SubCell"/>
</dbReference>
<dbReference type="Gene3D" id="1.10.4080.10">
    <property type="entry name" value="ADP-ribosylation/Crystallin J1"/>
    <property type="match status" value="1"/>
</dbReference>
<keyword evidence="10 25" id="KW-0479">Metal-binding</keyword>
<evidence type="ECO:0000256" key="5">
    <source>
        <dbReference type="ARBA" id="ARBA00010702"/>
    </source>
</evidence>
<evidence type="ECO:0000256" key="2">
    <source>
        <dbReference type="ARBA" id="ARBA00004286"/>
    </source>
</evidence>
<evidence type="ECO:0000256" key="9">
    <source>
        <dbReference type="ARBA" id="ARBA00022490"/>
    </source>
</evidence>
<evidence type="ECO:0000256" key="11">
    <source>
        <dbReference type="ARBA" id="ARBA00022763"/>
    </source>
</evidence>
<dbReference type="OrthoDB" id="410104at2759"/>
<reference evidence="26" key="1">
    <citation type="submission" date="2022-03" db="EMBL/GenBank/DDBJ databases">
        <authorList>
            <person name="Martin C."/>
        </authorList>
    </citation>
    <scope>NUCLEOTIDE SEQUENCE</scope>
</reference>
<keyword evidence="16" id="KW-0539">Nucleus</keyword>
<comment type="subcellular location">
    <subcellularLocation>
        <location evidence="2">Chromosome</location>
    </subcellularLocation>
    <subcellularLocation>
        <location evidence="4">Cytoplasm</location>
    </subcellularLocation>
    <subcellularLocation>
        <location evidence="3">Mitochondrion matrix</location>
    </subcellularLocation>
    <subcellularLocation>
        <location evidence="1">Nucleus</location>
    </subcellularLocation>
</comment>
<dbReference type="FunFam" id="1.10.4080.10:FF:000001">
    <property type="entry name" value="ADP-ribose glycohydrolase ARH3"/>
    <property type="match status" value="1"/>
</dbReference>
<dbReference type="GO" id="GO:0140290">
    <property type="term" value="P:peptidyl-serine ADP-deribosylation"/>
    <property type="evidence" value="ECO:0007669"/>
    <property type="project" value="UniProtKB-ARBA"/>
</dbReference>
<dbReference type="GO" id="GO:0046872">
    <property type="term" value="F:metal ion binding"/>
    <property type="evidence" value="ECO:0007669"/>
    <property type="project" value="UniProtKB-KW"/>
</dbReference>
<evidence type="ECO:0000256" key="17">
    <source>
        <dbReference type="ARBA" id="ARBA00041057"/>
    </source>
</evidence>
<dbReference type="InterPro" id="IPR005502">
    <property type="entry name" value="Ribosyl_crysJ1"/>
</dbReference>
<feature type="binding site" evidence="25">
    <location>
        <position position="72"/>
    </location>
    <ligand>
        <name>Mg(2+)</name>
        <dbReference type="ChEBI" id="CHEBI:18420"/>
        <label>1</label>
    </ligand>
</feature>
<dbReference type="Pfam" id="PF03747">
    <property type="entry name" value="ADP_ribosyl_GH"/>
    <property type="match status" value="1"/>
</dbReference>
<evidence type="ECO:0000256" key="19">
    <source>
        <dbReference type="ARBA" id="ARBA00042471"/>
    </source>
</evidence>
<keyword evidence="27" id="KW-1185">Reference proteome</keyword>
<organism evidence="26 27">
    <name type="scientific">Owenia fusiformis</name>
    <name type="common">Polychaete worm</name>
    <dbReference type="NCBI Taxonomy" id="6347"/>
    <lineage>
        <taxon>Eukaryota</taxon>
        <taxon>Metazoa</taxon>
        <taxon>Spiralia</taxon>
        <taxon>Lophotrochozoa</taxon>
        <taxon>Annelida</taxon>
        <taxon>Polychaeta</taxon>
        <taxon>Sedentaria</taxon>
        <taxon>Canalipalpata</taxon>
        <taxon>Sabellida</taxon>
        <taxon>Oweniida</taxon>
        <taxon>Oweniidae</taxon>
        <taxon>Owenia</taxon>
    </lineage>
</organism>
<dbReference type="InterPro" id="IPR050792">
    <property type="entry name" value="ADP-ribosylglycohydrolase"/>
</dbReference>
<evidence type="ECO:0000256" key="8">
    <source>
        <dbReference type="ARBA" id="ARBA00022454"/>
    </source>
</evidence>
<accession>A0A8S4NNZ5</accession>
<dbReference type="SUPFAM" id="SSF101478">
    <property type="entry name" value="ADP-ribosylglycohydrolase"/>
    <property type="match status" value="1"/>
</dbReference>
<evidence type="ECO:0000256" key="1">
    <source>
        <dbReference type="ARBA" id="ARBA00004123"/>
    </source>
</evidence>
<evidence type="ECO:0000256" key="21">
    <source>
        <dbReference type="ARBA" id="ARBA00042850"/>
    </source>
</evidence>
<evidence type="ECO:0000256" key="13">
    <source>
        <dbReference type="ARBA" id="ARBA00022842"/>
    </source>
</evidence>
<evidence type="ECO:0000256" key="15">
    <source>
        <dbReference type="ARBA" id="ARBA00023204"/>
    </source>
</evidence>
<feature type="non-terminal residue" evidence="26">
    <location>
        <position position="1"/>
    </location>
</feature>
<dbReference type="InterPro" id="IPR036705">
    <property type="entry name" value="Ribosyl_crysJ1_sf"/>
</dbReference>
<dbReference type="GO" id="GO:0006281">
    <property type="term" value="P:DNA repair"/>
    <property type="evidence" value="ECO:0007669"/>
    <property type="project" value="UniProtKB-KW"/>
</dbReference>
<feature type="binding site" evidence="25">
    <location>
        <position position="319"/>
    </location>
    <ligand>
        <name>Mg(2+)</name>
        <dbReference type="ChEBI" id="CHEBI:18420"/>
        <label>1</label>
    </ligand>
</feature>
<gene>
    <name evidence="26" type="ORF">OFUS_LOCUS9909</name>
</gene>
<feature type="binding site" evidence="25">
    <location>
        <position position="71"/>
    </location>
    <ligand>
        <name>Mg(2+)</name>
        <dbReference type="ChEBI" id="CHEBI:18420"/>
        <label>1</label>
    </ligand>
</feature>
<dbReference type="EMBL" id="CAIIXF020000005">
    <property type="protein sequence ID" value="CAH1783581.1"/>
    <property type="molecule type" value="Genomic_DNA"/>
</dbReference>
<comment type="similarity">
    <text evidence="5">Belongs to the ADP-ribosylglycohydrolase family.</text>
</comment>
<evidence type="ECO:0000256" key="18">
    <source>
        <dbReference type="ARBA" id="ARBA00042398"/>
    </source>
</evidence>
<evidence type="ECO:0000256" key="22">
    <source>
        <dbReference type="ARBA" id="ARBA00043187"/>
    </source>
</evidence>
<evidence type="ECO:0000256" key="25">
    <source>
        <dbReference type="PIRSR" id="PIRSR605502-1"/>
    </source>
</evidence>
<evidence type="ECO:0000256" key="24">
    <source>
        <dbReference type="ARBA" id="ARBA00049015"/>
    </source>
</evidence>
<name>A0A8S4NNZ5_OWEFU</name>
<evidence type="ECO:0000256" key="14">
    <source>
        <dbReference type="ARBA" id="ARBA00023128"/>
    </source>
</evidence>
<evidence type="ECO:0000256" key="7">
    <source>
        <dbReference type="ARBA" id="ARBA00012255"/>
    </source>
</evidence>
<feature type="binding site" evidence="25">
    <location>
        <position position="316"/>
    </location>
    <ligand>
        <name>Mg(2+)</name>
        <dbReference type="ChEBI" id="CHEBI:18420"/>
        <label>1</label>
    </ligand>
</feature>
<evidence type="ECO:0000256" key="23">
    <source>
        <dbReference type="ARBA" id="ARBA00043193"/>
    </source>
</evidence>
<comment type="caution">
    <text evidence="26">The sequence shown here is derived from an EMBL/GenBank/DDBJ whole genome shotgun (WGS) entry which is preliminary data.</text>
</comment>
<dbReference type="AlphaFoldDB" id="A0A8S4NNZ5"/>
<dbReference type="PANTHER" id="PTHR16222">
    <property type="entry name" value="ADP-RIBOSYLGLYCOHYDROLASE"/>
    <property type="match status" value="1"/>
</dbReference>
<dbReference type="GO" id="GO:0005694">
    <property type="term" value="C:chromosome"/>
    <property type="evidence" value="ECO:0007669"/>
    <property type="project" value="UniProtKB-SubCell"/>
</dbReference>
<dbReference type="PANTHER" id="PTHR16222:SF24">
    <property type="entry name" value="ADP-RIBOSYLHYDROLASE ARH3"/>
    <property type="match status" value="1"/>
</dbReference>
<dbReference type="GO" id="GO:0005634">
    <property type="term" value="C:nucleus"/>
    <property type="evidence" value="ECO:0007669"/>
    <property type="project" value="UniProtKB-SubCell"/>
</dbReference>
<feature type="binding site" evidence="25">
    <location>
        <position position="318"/>
    </location>
    <ligand>
        <name>Mg(2+)</name>
        <dbReference type="ChEBI" id="CHEBI:18420"/>
        <label>1</label>
    </ligand>
</feature>
<evidence type="ECO:0000256" key="16">
    <source>
        <dbReference type="ARBA" id="ARBA00023242"/>
    </source>
</evidence>
<evidence type="ECO:0000256" key="3">
    <source>
        <dbReference type="ARBA" id="ARBA00004305"/>
    </source>
</evidence>
<keyword evidence="14" id="KW-0496">Mitochondrion</keyword>
<keyword evidence="12" id="KW-0378">Hydrolase</keyword>
<sequence length="363" mass="39885">FNMAAPCAKQIPPLLSKFQGCLASAVIGDCLGASWEGMCSIKMREINKYMSDLENKHAGKPLLEFTKEYTDDTAMARQVAMSLIENQGFDASSMAKRFSEEYFEEPWRGYGGNVINVFQQLKDLNYKDPFKPSQEQFGGSGSYGNGGAMRIAPAALFSYNSDIEELNALSRNITMLTHSNINGINGAILESSAIYLALHQPADEPLDVNKYIGILLEIMKKLECNYAPEKELEATPSELKQTPYCDKLNIIKELLKEEETSIEDIEKQLGHNISALESVPTAIYTFLRGLSPIPGIEDQGNPLKRTVMFAIAIGGDVDTIGTMAAAITGAYYGMDIVPQTLTYCCEGVQDSLKFAHKLHTLAG</sequence>
<evidence type="ECO:0000256" key="10">
    <source>
        <dbReference type="ARBA" id="ARBA00022723"/>
    </source>
</evidence>
<keyword evidence="9" id="KW-0963">Cytoplasm</keyword>
<feature type="binding site" evidence="25">
    <location>
        <position position="70"/>
    </location>
    <ligand>
        <name>Mg(2+)</name>
        <dbReference type="ChEBI" id="CHEBI:18420"/>
        <label>1</label>
    </ligand>
</feature>
<dbReference type="Proteomes" id="UP000749559">
    <property type="component" value="Unassembled WGS sequence"/>
</dbReference>
<keyword evidence="13 25" id="KW-0460">Magnesium</keyword>
<dbReference type="EC" id="3.2.1.143" evidence="7"/>
<comment type="cofactor">
    <cofactor evidence="25">
        <name>Mg(2+)</name>
        <dbReference type="ChEBI" id="CHEBI:18420"/>
    </cofactor>
    <text evidence="25">Binds 2 magnesium ions per subunit.</text>
</comment>
<proteinExistence type="inferred from homology"/>
<evidence type="ECO:0000256" key="20">
    <source>
        <dbReference type="ARBA" id="ARBA00042722"/>
    </source>
</evidence>
<evidence type="ECO:0000313" key="26">
    <source>
        <dbReference type="EMBL" id="CAH1783581.1"/>
    </source>
</evidence>
<dbReference type="GO" id="GO:0004649">
    <property type="term" value="F:poly(ADP-ribose) glycohydrolase activity"/>
    <property type="evidence" value="ECO:0007669"/>
    <property type="project" value="UniProtKB-EC"/>
</dbReference>
<evidence type="ECO:0000313" key="27">
    <source>
        <dbReference type="Proteomes" id="UP000749559"/>
    </source>
</evidence>
<protein>
    <recommendedName>
        <fullName evidence="17">ADP-ribosylhydrolase ARH3</fullName>
        <ecNumber evidence="7">3.2.1.143</ecNumber>
    </recommendedName>
    <alternativeName>
        <fullName evidence="18">ADP-ribose glycohydrolase ARH3</fullName>
    </alternativeName>
    <alternativeName>
        <fullName evidence="19">ADP-ribosylhydrolase 3</fullName>
    </alternativeName>
    <alternativeName>
        <fullName evidence="22">O-acetyl-ADP-ribose deacetylase ARH3</fullName>
    </alternativeName>
    <alternativeName>
        <fullName evidence="23">Poly(ADP-ribose) glycohydrolase ARH3</fullName>
    </alternativeName>
    <alternativeName>
        <fullName evidence="21">[Protein ADP-ribosylarginine] hydrolase-like protein 2</fullName>
    </alternativeName>
    <alternativeName>
        <fullName evidence="20">[Protein ADP-ribosylserine] hydrolase</fullName>
    </alternativeName>
</protein>
<evidence type="ECO:0000256" key="4">
    <source>
        <dbReference type="ARBA" id="ARBA00004496"/>
    </source>
</evidence>
<evidence type="ECO:0000256" key="6">
    <source>
        <dbReference type="ARBA" id="ARBA00011245"/>
    </source>
</evidence>
<keyword evidence="8" id="KW-0158">Chromosome</keyword>